<dbReference type="Proteomes" id="UP001259832">
    <property type="component" value="Unassembled WGS sequence"/>
</dbReference>
<feature type="compositionally biased region" description="Acidic residues" evidence="1">
    <location>
        <begin position="106"/>
        <end position="121"/>
    </location>
</feature>
<evidence type="ECO:0000256" key="1">
    <source>
        <dbReference type="SAM" id="MobiDB-lite"/>
    </source>
</evidence>
<feature type="region of interest" description="Disordered" evidence="1">
    <location>
        <begin position="46"/>
        <end position="141"/>
    </location>
</feature>
<feature type="compositionally biased region" description="Basic and acidic residues" evidence="1">
    <location>
        <begin position="96"/>
        <end position="105"/>
    </location>
</feature>
<organism evidence="2 3">
    <name type="scientific">Phytophthora citrophthora</name>
    <dbReference type="NCBI Taxonomy" id="4793"/>
    <lineage>
        <taxon>Eukaryota</taxon>
        <taxon>Sar</taxon>
        <taxon>Stramenopiles</taxon>
        <taxon>Oomycota</taxon>
        <taxon>Peronosporomycetes</taxon>
        <taxon>Peronosporales</taxon>
        <taxon>Peronosporaceae</taxon>
        <taxon>Phytophthora</taxon>
    </lineage>
</organism>
<evidence type="ECO:0000313" key="3">
    <source>
        <dbReference type="Proteomes" id="UP001259832"/>
    </source>
</evidence>
<comment type="caution">
    <text evidence="2">The sequence shown here is derived from an EMBL/GenBank/DDBJ whole genome shotgun (WGS) entry which is preliminary data.</text>
</comment>
<reference evidence="2" key="1">
    <citation type="submission" date="2023-08" db="EMBL/GenBank/DDBJ databases">
        <title>Reference Genome Resource for the Citrus Pathogen Phytophthora citrophthora.</title>
        <authorList>
            <person name="Moller H."/>
            <person name="Coetzee B."/>
            <person name="Rose L.J."/>
            <person name="Van Niekerk J.M."/>
        </authorList>
    </citation>
    <scope>NUCLEOTIDE SEQUENCE</scope>
    <source>
        <strain evidence="2">STE-U-9442</strain>
    </source>
</reference>
<protein>
    <submittedName>
        <fullName evidence="2">Uncharacterized protein</fullName>
    </submittedName>
</protein>
<feature type="compositionally biased region" description="Basic and acidic residues" evidence="1">
    <location>
        <begin position="70"/>
        <end position="81"/>
    </location>
</feature>
<accession>A0AAD9GRW7</accession>
<feature type="compositionally biased region" description="Acidic residues" evidence="1">
    <location>
        <begin position="131"/>
        <end position="141"/>
    </location>
</feature>
<name>A0AAD9GRW7_9STRA</name>
<sequence length="183" mass="21326">MDLTVDEDGYTSSTGSVDEDAELELSCALHDLALRVKSFEENMQGRFKHDLDDDEEEITEDFDHIEEESIERHYGRQRMDSDSASPKCKSSRRRRSNEFKAKPQHEDEDEYYPLDSDDQDQPETKGREEKEDWDSQEEKEELCELKQNIAKLLAGMQKEAKRSMRTRQTVKLQVKPTVMEGGT</sequence>
<proteinExistence type="predicted"/>
<gene>
    <name evidence="2" type="ORF">P3T76_005750</name>
</gene>
<feature type="region of interest" description="Disordered" evidence="1">
    <location>
        <begin position="1"/>
        <end position="22"/>
    </location>
</feature>
<dbReference type="AlphaFoldDB" id="A0AAD9GRW7"/>
<feature type="compositionally biased region" description="Acidic residues" evidence="1">
    <location>
        <begin position="52"/>
        <end position="69"/>
    </location>
</feature>
<dbReference type="EMBL" id="JASMQC010000008">
    <property type="protein sequence ID" value="KAK1943113.1"/>
    <property type="molecule type" value="Genomic_DNA"/>
</dbReference>
<evidence type="ECO:0000313" key="2">
    <source>
        <dbReference type="EMBL" id="KAK1943113.1"/>
    </source>
</evidence>
<keyword evidence="3" id="KW-1185">Reference proteome</keyword>